<dbReference type="AlphaFoldDB" id="A0A5B0LXK9"/>
<evidence type="ECO:0000313" key="4">
    <source>
        <dbReference type="Proteomes" id="UP000325313"/>
    </source>
</evidence>
<dbReference type="EMBL" id="VSWC01000041">
    <property type="protein sequence ID" value="KAA1104370.1"/>
    <property type="molecule type" value="Genomic_DNA"/>
</dbReference>
<keyword evidence="3" id="KW-1185">Reference proteome</keyword>
<evidence type="ECO:0008006" key="5">
    <source>
        <dbReference type="Google" id="ProtNLM"/>
    </source>
</evidence>
<evidence type="ECO:0000313" key="2">
    <source>
        <dbReference type="EMBL" id="KAA1104370.1"/>
    </source>
</evidence>
<accession>A0A5B0LXK9</accession>
<protein>
    <recommendedName>
        <fullName evidence="5">FAR1 domain-containing protein</fullName>
    </recommendedName>
</protein>
<evidence type="ECO:0000313" key="3">
    <source>
        <dbReference type="Proteomes" id="UP000324748"/>
    </source>
</evidence>
<dbReference type="PANTHER" id="PTHR48159">
    <property type="entry name" value="MULE DOMAIN-CONTAINING PROTEIN"/>
    <property type="match status" value="1"/>
</dbReference>
<dbReference type="PANTHER" id="PTHR48159:SF1">
    <property type="entry name" value="MEMBRANE-ASSOCIATED GIANT PROTEIN ANTIGEN, PUTATIVE-RELATED"/>
    <property type="match status" value="1"/>
</dbReference>
<dbReference type="Proteomes" id="UP000325313">
    <property type="component" value="Unassembled WGS sequence"/>
</dbReference>
<name>A0A5B0LXK9_PUCGR</name>
<dbReference type="EMBL" id="VDEP01000505">
    <property type="protein sequence ID" value="KAA1068560.1"/>
    <property type="molecule type" value="Genomic_DNA"/>
</dbReference>
<sequence length="249" mass="28042">MASTSISSCTFVAYPPVQDIYDVVPRPMTEEIPVPEGVTSAPNALRFVRHVGGSSPTFPTHPHLFTIPGNTLEEAQEFVNAMLATTRWNFQRATPPSEKDLAQTKGRGRRPEAFFKLEYGCSSGGQSERVSNSRKKNHTSARCGCKARFSVSHHIQTNSLRVAWHWQHNHELTSHQQMLITRPPLVVDNWVKDRVDAGLGWKEIYDLTQTNDVLDLQSSTVKPEASGVTYDRVRYLIRTRRTANSQPDI</sequence>
<dbReference type="Proteomes" id="UP000324748">
    <property type="component" value="Unassembled WGS sequence"/>
</dbReference>
<organism evidence="1 4">
    <name type="scientific">Puccinia graminis f. sp. tritici</name>
    <dbReference type="NCBI Taxonomy" id="56615"/>
    <lineage>
        <taxon>Eukaryota</taxon>
        <taxon>Fungi</taxon>
        <taxon>Dikarya</taxon>
        <taxon>Basidiomycota</taxon>
        <taxon>Pucciniomycotina</taxon>
        <taxon>Pucciniomycetes</taxon>
        <taxon>Pucciniales</taxon>
        <taxon>Pucciniaceae</taxon>
        <taxon>Puccinia</taxon>
    </lineage>
</organism>
<proteinExistence type="predicted"/>
<comment type="caution">
    <text evidence="1">The sequence shown here is derived from an EMBL/GenBank/DDBJ whole genome shotgun (WGS) entry which is preliminary data.</text>
</comment>
<gene>
    <name evidence="2" type="ORF">PGT21_020903</name>
    <name evidence="1" type="ORF">PGTUg99_031652</name>
</gene>
<dbReference type="OrthoDB" id="2496748at2759"/>
<evidence type="ECO:0000313" key="1">
    <source>
        <dbReference type="EMBL" id="KAA1068560.1"/>
    </source>
</evidence>
<reference evidence="3 4" key="1">
    <citation type="submission" date="2019-05" db="EMBL/GenBank/DDBJ databases">
        <title>Emergence of the Ug99 lineage of the wheat stem rust pathogen through somatic hybridization.</title>
        <authorList>
            <person name="Li F."/>
            <person name="Upadhyaya N.M."/>
            <person name="Sperschneider J."/>
            <person name="Matny O."/>
            <person name="Nguyen-Phuc H."/>
            <person name="Mago R."/>
            <person name="Raley C."/>
            <person name="Miller M.E."/>
            <person name="Silverstein K.A.T."/>
            <person name="Henningsen E."/>
            <person name="Hirsch C.D."/>
            <person name="Visser B."/>
            <person name="Pretorius Z.A."/>
            <person name="Steffenson B.J."/>
            <person name="Schwessinger B."/>
            <person name="Dodds P.N."/>
            <person name="Figueroa M."/>
        </authorList>
    </citation>
    <scope>NUCLEOTIDE SEQUENCE [LARGE SCALE GENOMIC DNA]</scope>
    <source>
        <strain evidence="2">21-0</strain>
        <strain evidence="1 4">Ug99</strain>
    </source>
</reference>